<dbReference type="EMBL" id="LIAE01009772">
    <property type="protein sequence ID" value="PAV68337.1"/>
    <property type="molecule type" value="Genomic_DNA"/>
</dbReference>
<dbReference type="Pfam" id="PF00487">
    <property type="entry name" value="FA_desaturase"/>
    <property type="match status" value="1"/>
</dbReference>
<accession>A0A2A2K304</accession>
<sequence>MDDLQRRRSAMTRTFGDTALRDGGTGVEWPTVAVAALIYSGWLALTWWHAALPTALIAVAGSWLVAWHGSLQHETIHGHPTRWRAVNAAIGAVPLSLWLPYGLYRDSHVAHHRSPHITDPLADPESRYVASGGGPRHVAARVQATLLGRLLIGPFLTVLALAADEAHRLLHRPGKVARDWLPHLVLVVPIAAWLEWTGFGLVRYALLVVYPGLSLTLLRSFAEHRADLPGPSRAATVERAGPLGLLYLNNHLHTAHHDRPDLAWYRLPAHQRHHHARLSAQAGRGYRSYGEIVRRFALAPHDALIHPGRQDR</sequence>
<evidence type="ECO:0000313" key="4">
    <source>
        <dbReference type="Proteomes" id="UP000218231"/>
    </source>
</evidence>
<feature type="transmembrane region" description="Helical" evidence="1">
    <location>
        <begin position="146"/>
        <end position="163"/>
    </location>
</feature>
<proteinExistence type="predicted"/>
<dbReference type="Proteomes" id="UP000218231">
    <property type="component" value="Unassembled WGS sequence"/>
</dbReference>
<keyword evidence="1" id="KW-0472">Membrane</keyword>
<feature type="transmembrane region" description="Helical" evidence="1">
    <location>
        <begin position="183"/>
        <end position="210"/>
    </location>
</feature>
<evidence type="ECO:0000256" key="1">
    <source>
        <dbReference type="SAM" id="Phobius"/>
    </source>
</evidence>
<dbReference type="GO" id="GO:0006629">
    <property type="term" value="P:lipid metabolic process"/>
    <property type="evidence" value="ECO:0007669"/>
    <property type="project" value="InterPro"/>
</dbReference>
<gene>
    <name evidence="3" type="ORF">WR25_13234</name>
</gene>
<protein>
    <recommendedName>
        <fullName evidence="2">Fatty acid desaturase domain-containing protein</fullName>
    </recommendedName>
</protein>
<dbReference type="InterPro" id="IPR005804">
    <property type="entry name" value="FA_desaturase_dom"/>
</dbReference>
<organism evidence="3 4">
    <name type="scientific">Diploscapter pachys</name>
    <dbReference type="NCBI Taxonomy" id="2018661"/>
    <lineage>
        <taxon>Eukaryota</taxon>
        <taxon>Metazoa</taxon>
        <taxon>Ecdysozoa</taxon>
        <taxon>Nematoda</taxon>
        <taxon>Chromadorea</taxon>
        <taxon>Rhabditida</taxon>
        <taxon>Rhabditina</taxon>
        <taxon>Rhabditomorpha</taxon>
        <taxon>Rhabditoidea</taxon>
        <taxon>Rhabditidae</taxon>
        <taxon>Diploscapter</taxon>
    </lineage>
</organism>
<keyword evidence="4" id="KW-1185">Reference proteome</keyword>
<dbReference type="AlphaFoldDB" id="A0A2A2K304"/>
<feature type="transmembrane region" description="Helical" evidence="1">
    <location>
        <begin position="45"/>
        <end position="65"/>
    </location>
</feature>
<dbReference type="OrthoDB" id="200948at2759"/>
<feature type="domain" description="Fatty acid desaturase" evidence="2">
    <location>
        <begin position="47"/>
        <end position="288"/>
    </location>
</feature>
<keyword evidence="1" id="KW-1133">Transmembrane helix</keyword>
<evidence type="ECO:0000259" key="2">
    <source>
        <dbReference type="Pfam" id="PF00487"/>
    </source>
</evidence>
<comment type="caution">
    <text evidence="3">The sequence shown here is derived from an EMBL/GenBank/DDBJ whole genome shotgun (WGS) entry which is preliminary data.</text>
</comment>
<feature type="transmembrane region" description="Helical" evidence="1">
    <location>
        <begin position="85"/>
        <end position="104"/>
    </location>
</feature>
<reference evidence="3 4" key="1">
    <citation type="journal article" date="2017" name="Curr. Biol.">
        <title>Genome architecture and evolution of a unichromosomal asexual nematode.</title>
        <authorList>
            <person name="Fradin H."/>
            <person name="Zegar C."/>
            <person name="Gutwein M."/>
            <person name="Lucas J."/>
            <person name="Kovtun M."/>
            <person name="Corcoran D."/>
            <person name="Baugh L.R."/>
            <person name="Kiontke K."/>
            <person name="Gunsalus K."/>
            <person name="Fitch D.H."/>
            <person name="Piano F."/>
        </authorList>
    </citation>
    <scope>NUCLEOTIDE SEQUENCE [LARGE SCALE GENOMIC DNA]</scope>
    <source>
        <strain evidence="3">PF1309</strain>
    </source>
</reference>
<keyword evidence="1" id="KW-0812">Transmembrane</keyword>
<evidence type="ECO:0000313" key="3">
    <source>
        <dbReference type="EMBL" id="PAV68337.1"/>
    </source>
</evidence>
<name>A0A2A2K304_9BILA</name>